<sequence length="261" mass="29265">MAIRGPAKRKRPDREHAQETGKPKAKKPKSKSTTADEEEIEVDVDENHKGEVEDEEDDDYEDSRSQQYMKEIKKHKKTKSDNSTLKFKKKIKNKEETIIKLLQQQRLEIKNNAIGFAENLAMLLEKVLDSSFSELLTGSSSNLAQDRQQLLASQISTPSLPKNLIASTRSLQDILITVADQDLVIGEGWEQDGDLSITALRDAQQKALLKLTEAISKDTDHDEEGRGEDVSEMNWGGAVKRTEKGIKRLLKNVPISADVDG</sequence>
<evidence type="ECO:0000313" key="2">
    <source>
        <dbReference type="EMBL" id="RPB13492.1"/>
    </source>
</evidence>
<dbReference type="OrthoDB" id="5402591at2759"/>
<dbReference type="Proteomes" id="UP000277580">
    <property type="component" value="Unassembled WGS sequence"/>
</dbReference>
<name>A0A3N4KW54_9PEZI</name>
<dbReference type="InParanoid" id="A0A3N4KW54"/>
<feature type="compositionally biased region" description="Basic residues" evidence="1">
    <location>
        <begin position="1"/>
        <end position="11"/>
    </location>
</feature>
<proteinExistence type="predicted"/>
<feature type="compositionally biased region" description="Acidic residues" evidence="1">
    <location>
        <begin position="52"/>
        <end position="61"/>
    </location>
</feature>
<accession>A0A3N4KW54</accession>
<gene>
    <name evidence="2" type="ORF">P167DRAFT_544493</name>
</gene>
<evidence type="ECO:0000313" key="3">
    <source>
        <dbReference type="Proteomes" id="UP000277580"/>
    </source>
</evidence>
<reference evidence="2 3" key="1">
    <citation type="journal article" date="2018" name="Nat. Ecol. Evol.">
        <title>Pezizomycetes genomes reveal the molecular basis of ectomycorrhizal truffle lifestyle.</title>
        <authorList>
            <person name="Murat C."/>
            <person name="Payen T."/>
            <person name="Noel B."/>
            <person name="Kuo A."/>
            <person name="Morin E."/>
            <person name="Chen J."/>
            <person name="Kohler A."/>
            <person name="Krizsan K."/>
            <person name="Balestrini R."/>
            <person name="Da Silva C."/>
            <person name="Montanini B."/>
            <person name="Hainaut M."/>
            <person name="Levati E."/>
            <person name="Barry K.W."/>
            <person name="Belfiori B."/>
            <person name="Cichocki N."/>
            <person name="Clum A."/>
            <person name="Dockter R.B."/>
            <person name="Fauchery L."/>
            <person name="Guy J."/>
            <person name="Iotti M."/>
            <person name="Le Tacon F."/>
            <person name="Lindquist E.A."/>
            <person name="Lipzen A."/>
            <person name="Malagnac F."/>
            <person name="Mello A."/>
            <person name="Molinier V."/>
            <person name="Miyauchi S."/>
            <person name="Poulain J."/>
            <person name="Riccioni C."/>
            <person name="Rubini A."/>
            <person name="Sitrit Y."/>
            <person name="Splivallo R."/>
            <person name="Traeger S."/>
            <person name="Wang M."/>
            <person name="Zifcakova L."/>
            <person name="Wipf D."/>
            <person name="Zambonelli A."/>
            <person name="Paolocci F."/>
            <person name="Nowrousian M."/>
            <person name="Ottonello S."/>
            <person name="Baldrian P."/>
            <person name="Spatafora J.W."/>
            <person name="Henrissat B."/>
            <person name="Nagy L.G."/>
            <person name="Aury J.M."/>
            <person name="Wincker P."/>
            <person name="Grigoriev I.V."/>
            <person name="Bonfante P."/>
            <person name="Martin F.M."/>
        </authorList>
    </citation>
    <scope>NUCLEOTIDE SEQUENCE [LARGE SCALE GENOMIC DNA]</scope>
    <source>
        <strain evidence="2 3">CCBAS932</strain>
    </source>
</reference>
<feature type="compositionally biased region" description="Basic and acidic residues" evidence="1">
    <location>
        <begin position="12"/>
        <end position="22"/>
    </location>
</feature>
<keyword evidence="3" id="KW-1185">Reference proteome</keyword>
<organism evidence="2 3">
    <name type="scientific">Morchella conica CCBAS932</name>
    <dbReference type="NCBI Taxonomy" id="1392247"/>
    <lineage>
        <taxon>Eukaryota</taxon>
        <taxon>Fungi</taxon>
        <taxon>Dikarya</taxon>
        <taxon>Ascomycota</taxon>
        <taxon>Pezizomycotina</taxon>
        <taxon>Pezizomycetes</taxon>
        <taxon>Pezizales</taxon>
        <taxon>Morchellaceae</taxon>
        <taxon>Morchella</taxon>
    </lineage>
</organism>
<feature type="region of interest" description="Disordered" evidence="1">
    <location>
        <begin position="1"/>
        <end position="66"/>
    </location>
</feature>
<feature type="compositionally biased region" description="Acidic residues" evidence="1">
    <location>
        <begin position="35"/>
        <end position="44"/>
    </location>
</feature>
<evidence type="ECO:0000256" key="1">
    <source>
        <dbReference type="SAM" id="MobiDB-lite"/>
    </source>
</evidence>
<dbReference type="EMBL" id="ML119122">
    <property type="protein sequence ID" value="RPB13492.1"/>
    <property type="molecule type" value="Genomic_DNA"/>
</dbReference>
<protein>
    <submittedName>
        <fullName evidence="2">Uncharacterized protein</fullName>
    </submittedName>
</protein>
<dbReference type="AlphaFoldDB" id="A0A3N4KW54"/>